<dbReference type="EC" id="3.5.1.118" evidence="4"/>
<dbReference type="PROSITE" id="PS51278">
    <property type="entry name" value="GATASE_TYPE_2"/>
    <property type="match status" value="1"/>
</dbReference>
<keyword evidence="4" id="KW-0378">Hydrolase</keyword>
<protein>
    <submittedName>
        <fullName evidence="4">Gamma-glutamyl-hercynylcysteine sulfoxide hydrolase</fullName>
        <ecNumber evidence="4">3.5.1.118</ecNumber>
    </submittedName>
</protein>
<dbReference type="AlphaFoldDB" id="A0A564G5T1"/>
<dbReference type="RefSeq" id="WP_144767789.1">
    <property type="nucleotide sequence ID" value="NZ_BPQI01000063.1"/>
</dbReference>
<gene>
    <name evidence="4" type="primary">egtC_2</name>
    <name evidence="3" type="ORF">IFDJLNFL_2409</name>
    <name evidence="4" type="ORF">MTDSW087_05046</name>
</gene>
<sequence>MCRWIAYRGRTIPLERYVTEPAHSLVSQSIQALESTAATNGDGFGLGWYGDHPEPGRYREVQPAWSDDNLRYLCRHLHSHLFFGHVRAATGTPITRPNCHPFTCGPWLFMHNGYVGDWTRLRRRIEALIPDELYPTRGGTTDSEALFLAILGAGLMGPGGEAGEPRDPVAATARTLATITDLVGGNEGGHPFRFTAALADGRDLYAFRYAANDDANSMYYREGEAGVVVVSEPLDREPATWTPVPDNSVVIARRDEPVRVVSLKEYGLDRPAPLPRMQVRLRA</sequence>
<keyword evidence="1" id="KW-0315">Glutamine amidotransferase</keyword>
<organism evidence="4 5">
    <name type="scientific">Methylobacterium dankookense</name>
    <dbReference type="NCBI Taxonomy" id="560405"/>
    <lineage>
        <taxon>Bacteria</taxon>
        <taxon>Pseudomonadati</taxon>
        <taxon>Pseudomonadota</taxon>
        <taxon>Alphaproteobacteria</taxon>
        <taxon>Hyphomicrobiales</taxon>
        <taxon>Methylobacteriaceae</taxon>
        <taxon>Methylobacterium</taxon>
    </lineage>
</organism>
<evidence type="ECO:0000256" key="1">
    <source>
        <dbReference type="ARBA" id="ARBA00022962"/>
    </source>
</evidence>
<evidence type="ECO:0000313" key="4">
    <source>
        <dbReference type="EMBL" id="VUF15308.1"/>
    </source>
</evidence>
<evidence type="ECO:0000313" key="6">
    <source>
        <dbReference type="Proteomes" id="UP001055303"/>
    </source>
</evidence>
<dbReference type="Proteomes" id="UP001055303">
    <property type="component" value="Unassembled WGS sequence"/>
</dbReference>
<dbReference type="EMBL" id="CABFVH010000051">
    <property type="protein sequence ID" value="VUF15308.1"/>
    <property type="molecule type" value="Genomic_DNA"/>
</dbReference>
<dbReference type="OrthoDB" id="9804310at2"/>
<feature type="domain" description="Glutamine amidotransferase type-2" evidence="2">
    <location>
        <begin position="2"/>
        <end position="283"/>
    </location>
</feature>
<dbReference type="InterPro" id="IPR026869">
    <property type="entry name" value="EgtC-like"/>
</dbReference>
<dbReference type="Proteomes" id="UP000401717">
    <property type="component" value="Unassembled WGS sequence"/>
</dbReference>
<dbReference type="InterPro" id="IPR052373">
    <property type="entry name" value="Gamma-glu_amide_hydrolase"/>
</dbReference>
<dbReference type="CDD" id="cd01908">
    <property type="entry name" value="YafJ"/>
    <property type="match status" value="1"/>
</dbReference>
<dbReference type="Pfam" id="PF13230">
    <property type="entry name" value="GATase_4"/>
    <property type="match status" value="1"/>
</dbReference>
<dbReference type="InterPro" id="IPR029055">
    <property type="entry name" value="Ntn_hydrolases_N"/>
</dbReference>
<dbReference type="Gene3D" id="3.60.20.10">
    <property type="entry name" value="Glutamine Phosphoribosylpyrophosphate, subunit 1, domain 1"/>
    <property type="match status" value="1"/>
</dbReference>
<dbReference type="InterPro" id="IPR017932">
    <property type="entry name" value="GATase_2_dom"/>
</dbReference>
<reference evidence="4 5" key="1">
    <citation type="submission" date="2019-06" db="EMBL/GenBank/DDBJ databases">
        <authorList>
            <person name="Rodrigo-Torres L."/>
            <person name="Arahal R. D."/>
            <person name="Lucena T."/>
        </authorList>
    </citation>
    <scope>NUCLEOTIDE SEQUENCE [LARGE SCALE GENOMIC DNA]</scope>
    <source>
        <strain evidence="4 5">SW08-7</strain>
    </source>
</reference>
<dbReference type="PANTHER" id="PTHR43187:SF1">
    <property type="entry name" value="GLUTAMINE AMIDOTRANSFERASE DUG3-RELATED"/>
    <property type="match status" value="1"/>
</dbReference>
<evidence type="ECO:0000313" key="5">
    <source>
        <dbReference type="Proteomes" id="UP000401717"/>
    </source>
</evidence>
<reference evidence="3" key="3">
    <citation type="submission" date="2021-08" db="EMBL/GenBank/DDBJ databases">
        <authorList>
            <person name="Tani A."/>
            <person name="Ola A."/>
            <person name="Ogura Y."/>
            <person name="Katsura K."/>
            <person name="Hayashi T."/>
        </authorList>
    </citation>
    <scope>NUCLEOTIDE SEQUENCE</scope>
    <source>
        <strain evidence="3">DSM 22415</strain>
    </source>
</reference>
<name>A0A564G5T1_9HYPH</name>
<dbReference type="EMBL" id="BPQI01000063">
    <property type="protein sequence ID" value="GJD56512.1"/>
    <property type="molecule type" value="Genomic_DNA"/>
</dbReference>
<dbReference type="GO" id="GO:0016787">
    <property type="term" value="F:hydrolase activity"/>
    <property type="evidence" value="ECO:0007669"/>
    <property type="project" value="UniProtKB-KW"/>
</dbReference>
<proteinExistence type="predicted"/>
<reference evidence="3" key="2">
    <citation type="journal article" date="2021" name="Front. Microbiol.">
        <title>Comprehensive Comparative Genomics and Phenotyping of Methylobacterium Species.</title>
        <authorList>
            <person name="Alessa O."/>
            <person name="Ogura Y."/>
            <person name="Fujitani Y."/>
            <person name="Takami H."/>
            <person name="Hayashi T."/>
            <person name="Sahin N."/>
            <person name="Tani A."/>
        </authorList>
    </citation>
    <scope>NUCLEOTIDE SEQUENCE</scope>
    <source>
        <strain evidence="3">DSM 22415</strain>
    </source>
</reference>
<evidence type="ECO:0000313" key="3">
    <source>
        <dbReference type="EMBL" id="GJD56512.1"/>
    </source>
</evidence>
<dbReference type="PANTHER" id="PTHR43187">
    <property type="entry name" value="GLUTAMINE AMIDOTRANSFERASE DUG3-RELATED"/>
    <property type="match status" value="1"/>
</dbReference>
<accession>A0A564G5T1</accession>
<dbReference type="SUPFAM" id="SSF56235">
    <property type="entry name" value="N-terminal nucleophile aminohydrolases (Ntn hydrolases)"/>
    <property type="match status" value="1"/>
</dbReference>
<keyword evidence="6" id="KW-1185">Reference proteome</keyword>
<evidence type="ECO:0000259" key="2">
    <source>
        <dbReference type="PROSITE" id="PS51278"/>
    </source>
</evidence>